<reference evidence="1 2" key="1">
    <citation type="journal article" date="2021" name="J. Hered.">
        <title>A chromosome-level genome assembly of the parasitoid wasp, Cotesia glomerata (Hymenoptera: Braconidae).</title>
        <authorList>
            <person name="Pinto B.J."/>
            <person name="Weis J.J."/>
            <person name="Gamble T."/>
            <person name="Ode P.J."/>
            <person name="Paul R."/>
            <person name="Zaspel J.M."/>
        </authorList>
    </citation>
    <scope>NUCLEOTIDE SEQUENCE [LARGE SCALE GENOMIC DNA]</scope>
    <source>
        <strain evidence="1">CgM1</strain>
    </source>
</reference>
<sequence>MRARSSRRFKEEKVEWSVEFLEQAVGKLQREKDFSRSNLGGLKMGALKRARGKFFRAKWLTDGQRGYSEDHFPLWAHVESSIVFLALAGAKLRREKEGLPRR</sequence>
<evidence type="ECO:0000313" key="1">
    <source>
        <dbReference type="EMBL" id="KAH0554711.1"/>
    </source>
</evidence>
<dbReference type="AlphaFoldDB" id="A0AAV7IP44"/>
<evidence type="ECO:0000313" key="2">
    <source>
        <dbReference type="Proteomes" id="UP000826195"/>
    </source>
</evidence>
<protein>
    <submittedName>
        <fullName evidence="1">Uncharacterized protein</fullName>
    </submittedName>
</protein>
<accession>A0AAV7IP44</accession>
<dbReference type="Proteomes" id="UP000826195">
    <property type="component" value="Unassembled WGS sequence"/>
</dbReference>
<comment type="caution">
    <text evidence="1">The sequence shown here is derived from an EMBL/GenBank/DDBJ whole genome shotgun (WGS) entry which is preliminary data.</text>
</comment>
<gene>
    <name evidence="1" type="ORF">KQX54_012403</name>
</gene>
<organism evidence="1 2">
    <name type="scientific">Cotesia glomerata</name>
    <name type="common">Lepidopteran parasitic wasp</name>
    <name type="synonym">Apanteles glomeratus</name>
    <dbReference type="NCBI Taxonomy" id="32391"/>
    <lineage>
        <taxon>Eukaryota</taxon>
        <taxon>Metazoa</taxon>
        <taxon>Ecdysozoa</taxon>
        <taxon>Arthropoda</taxon>
        <taxon>Hexapoda</taxon>
        <taxon>Insecta</taxon>
        <taxon>Pterygota</taxon>
        <taxon>Neoptera</taxon>
        <taxon>Endopterygota</taxon>
        <taxon>Hymenoptera</taxon>
        <taxon>Apocrita</taxon>
        <taxon>Ichneumonoidea</taxon>
        <taxon>Braconidae</taxon>
        <taxon>Microgastrinae</taxon>
        <taxon>Cotesia</taxon>
    </lineage>
</organism>
<proteinExistence type="predicted"/>
<name>A0AAV7IP44_COTGL</name>
<dbReference type="EMBL" id="JAHXZJ010001119">
    <property type="protein sequence ID" value="KAH0554711.1"/>
    <property type="molecule type" value="Genomic_DNA"/>
</dbReference>
<keyword evidence="2" id="KW-1185">Reference proteome</keyword>